<protein>
    <submittedName>
        <fullName evidence="1">Uncharacterized protein</fullName>
    </submittedName>
</protein>
<sequence>MLNSIRFPTDVLNNFSLSIYFLALINPDCKSTQSMQSSFSLAYNHFPQFHGTTYYNLFGHMD</sequence>
<evidence type="ECO:0000313" key="1">
    <source>
        <dbReference type="EMBL" id="CUO66394.1"/>
    </source>
</evidence>
<dbReference type="Proteomes" id="UP000095517">
    <property type="component" value="Unassembled WGS sequence"/>
</dbReference>
<dbReference type="EMBL" id="CYZH01000013">
    <property type="protein sequence ID" value="CUO66394.1"/>
    <property type="molecule type" value="Genomic_DNA"/>
</dbReference>
<dbReference type="AlphaFoldDB" id="A0A174GUW2"/>
<evidence type="ECO:0000313" key="2">
    <source>
        <dbReference type="Proteomes" id="UP000095517"/>
    </source>
</evidence>
<accession>A0A174GUW2</accession>
<name>A0A174GUW2_9BACE</name>
<proteinExistence type="predicted"/>
<reference evidence="1 2" key="1">
    <citation type="submission" date="2015-09" db="EMBL/GenBank/DDBJ databases">
        <authorList>
            <consortium name="Pathogen Informatics"/>
        </authorList>
    </citation>
    <scope>NUCLEOTIDE SEQUENCE [LARGE SCALE GENOMIC DNA]</scope>
    <source>
        <strain evidence="1 2">2789STDY5608840</strain>
    </source>
</reference>
<organism evidence="1 2">
    <name type="scientific">Bacteroides finegoldii</name>
    <dbReference type="NCBI Taxonomy" id="338188"/>
    <lineage>
        <taxon>Bacteria</taxon>
        <taxon>Pseudomonadati</taxon>
        <taxon>Bacteroidota</taxon>
        <taxon>Bacteroidia</taxon>
        <taxon>Bacteroidales</taxon>
        <taxon>Bacteroidaceae</taxon>
        <taxon>Bacteroides</taxon>
    </lineage>
</organism>
<gene>
    <name evidence="1" type="ORF">ERS852397_02513</name>
</gene>